<dbReference type="RefSeq" id="WP_033082946.1">
    <property type="nucleotide sequence ID" value="NZ_JQEC01000040.1"/>
</dbReference>
<dbReference type="Gene3D" id="3.40.50.1820">
    <property type="entry name" value="alpha/beta hydrolase"/>
    <property type="match status" value="1"/>
</dbReference>
<comment type="caution">
    <text evidence="2">The sequence shown here is derived from an EMBL/GenBank/DDBJ whole genome shotgun (WGS) entry which is preliminary data.</text>
</comment>
<dbReference type="SUPFAM" id="SSF53474">
    <property type="entry name" value="alpha/beta-Hydrolases"/>
    <property type="match status" value="1"/>
</dbReference>
<accession>A0A099KP99</accession>
<dbReference type="OrthoDB" id="9779853at2"/>
<proteinExistence type="predicted"/>
<protein>
    <recommendedName>
        <fullName evidence="1">AB hydrolase-1 domain-containing protein</fullName>
    </recommendedName>
</protein>
<feature type="domain" description="AB hydrolase-1" evidence="1">
    <location>
        <begin position="13"/>
        <end position="258"/>
    </location>
</feature>
<dbReference type="Pfam" id="PF00561">
    <property type="entry name" value="Abhydrolase_1"/>
    <property type="match status" value="1"/>
</dbReference>
<dbReference type="Proteomes" id="UP000029868">
    <property type="component" value="Unassembled WGS sequence"/>
</dbReference>
<sequence length="271" mass="30163">MKFQQYGDNSGSLVVYFHGTPGAITECSLFDDYAKQHKLNIICFDRFAIDSAIRGRDYYQAIANTIKDKAKDKQFDFIGFSIGCHVAIEVSNLLGEQIDNLHLVSAAAPLDSGDYLPDMAGGAVFKLAMNYPFIFRALSYWQSLLAQISPKLLFAMLFASARGEDKKLSQQQDFKDYINPVLASVYTCQLNGYLRDVSQYVSPWTESLKLCPAKTHLWHGSDDNWSPLPMAEYLAENISSCSKVNTLGGASHYSCLFNAAEKISTQLGNKI</sequence>
<dbReference type="InterPro" id="IPR029058">
    <property type="entry name" value="AB_hydrolase_fold"/>
</dbReference>
<evidence type="ECO:0000313" key="2">
    <source>
        <dbReference type="EMBL" id="KGJ91737.1"/>
    </source>
</evidence>
<name>A0A099KP99_COLPS</name>
<dbReference type="PATRIC" id="fig|28229.3.peg.2939"/>
<reference evidence="2 3" key="1">
    <citation type="submission" date="2014-08" db="EMBL/GenBank/DDBJ databases">
        <title>Genomic and Phenotypic Diversity of Colwellia psychrerythraea strains from Disparate Marine Basins.</title>
        <authorList>
            <person name="Techtmann S.M."/>
            <person name="Stelling S.C."/>
            <person name="Utturkar S.M."/>
            <person name="Alshibli N."/>
            <person name="Harris A."/>
            <person name="Brown S.D."/>
            <person name="Hazen T.C."/>
        </authorList>
    </citation>
    <scope>NUCLEOTIDE SEQUENCE [LARGE SCALE GENOMIC DNA]</scope>
    <source>
        <strain evidence="2 3">GAB14E</strain>
    </source>
</reference>
<dbReference type="EMBL" id="JQEC01000040">
    <property type="protein sequence ID" value="KGJ91737.1"/>
    <property type="molecule type" value="Genomic_DNA"/>
</dbReference>
<dbReference type="AlphaFoldDB" id="A0A099KP99"/>
<dbReference type="InterPro" id="IPR000073">
    <property type="entry name" value="AB_hydrolase_1"/>
</dbReference>
<organism evidence="2 3">
    <name type="scientific">Colwellia psychrerythraea</name>
    <name type="common">Vibrio psychroerythus</name>
    <dbReference type="NCBI Taxonomy" id="28229"/>
    <lineage>
        <taxon>Bacteria</taxon>
        <taxon>Pseudomonadati</taxon>
        <taxon>Pseudomonadota</taxon>
        <taxon>Gammaproteobacteria</taxon>
        <taxon>Alteromonadales</taxon>
        <taxon>Colwelliaceae</taxon>
        <taxon>Colwellia</taxon>
    </lineage>
</organism>
<evidence type="ECO:0000259" key="1">
    <source>
        <dbReference type="Pfam" id="PF00561"/>
    </source>
</evidence>
<gene>
    <name evidence="2" type="ORF">GAB14E_3219</name>
</gene>
<evidence type="ECO:0000313" key="3">
    <source>
        <dbReference type="Proteomes" id="UP000029868"/>
    </source>
</evidence>